<protein>
    <recommendedName>
        <fullName evidence="3">RNase H type-1 domain-containing protein</fullName>
    </recommendedName>
</protein>
<reference evidence="1 2" key="1">
    <citation type="submission" date="2020-09" db="EMBL/GenBank/DDBJ databases">
        <title>De no assembly of potato wild relative species, Solanum commersonii.</title>
        <authorList>
            <person name="Cho K."/>
        </authorList>
    </citation>
    <scope>NUCLEOTIDE SEQUENCE [LARGE SCALE GENOMIC DNA]</scope>
    <source>
        <strain evidence="1">LZ3.2</strain>
        <tissue evidence="1">Leaf</tissue>
    </source>
</reference>
<dbReference type="AlphaFoldDB" id="A0A9J5XQW9"/>
<dbReference type="OrthoDB" id="1306056at2759"/>
<keyword evidence="2" id="KW-1185">Reference proteome</keyword>
<dbReference type="Proteomes" id="UP000824120">
    <property type="component" value="Chromosome 8"/>
</dbReference>
<evidence type="ECO:0000313" key="1">
    <source>
        <dbReference type="EMBL" id="KAG5589512.1"/>
    </source>
</evidence>
<sequence>MKDCKKDNNLIPLDISTNLIEVTNFINNDHKSYKSIIRECGSSLMKLLEDPKLSYTYRENNKVANLLAKEGAKKQLFDRTRILQVPLMFTNEAVWADILGTAFTREILIHNCNLIATNATMYTGNITIMLFCNDT</sequence>
<evidence type="ECO:0008006" key="3">
    <source>
        <dbReference type="Google" id="ProtNLM"/>
    </source>
</evidence>
<comment type="caution">
    <text evidence="1">The sequence shown here is derived from an EMBL/GenBank/DDBJ whole genome shotgun (WGS) entry which is preliminary data.</text>
</comment>
<organism evidence="1 2">
    <name type="scientific">Solanum commersonii</name>
    <name type="common">Commerson's wild potato</name>
    <name type="synonym">Commerson's nightshade</name>
    <dbReference type="NCBI Taxonomy" id="4109"/>
    <lineage>
        <taxon>Eukaryota</taxon>
        <taxon>Viridiplantae</taxon>
        <taxon>Streptophyta</taxon>
        <taxon>Embryophyta</taxon>
        <taxon>Tracheophyta</taxon>
        <taxon>Spermatophyta</taxon>
        <taxon>Magnoliopsida</taxon>
        <taxon>eudicotyledons</taxon>
        <taxon>Gunneridae</taxon>
        <taxon>Pentapetalae</taxon>
        <taxon>asterids</taxon>
        <taxon>lamiids</taxon>
        <taxon>Solanales</taxon>
        <taxon>Solanaceae</taxon>
        <taxon>Solanoideae</taxon>
        <taxon>Solaneae</taxon>
        <taxon>Solanum</taxon>
    </lineage>
</organism>
<gene>
    <name evidence="1" type="ORF">H5410_040026</name>
</gene>
<proteinExistence type="predicted"/>
<dbReference type="EMBL" id="JACXVP010000008">
    <property type="protein sequence ID" value="KAG5589512.1"/>
    <property type="molecule type" value="Genomic_DNA"/>
</dbReference>
<name>A0A9J5XQW9_SOLCO</name>
<accession>A0A9J5XQW9</accession>
<evidence type="ECO:0000313" key="2">
    <source>
        <dbReference type="Proteomes" id="UP000824120"/>
    </source>
</evidence>